<protein>
    <submittedName>
        <fullName evidence="3">Transposase</fullName>
    </submittedName>
</protein>
<evidence type="ECO:0000256" key="1">
    <source>
        <dbReference type="SAM" id="MobiDB-lite"/>
    </source>
</evidence>
<accession>A0A285D415</accession>
<feature type="compositionally biased region" description="Polar residues" evidence="1">
    <location>
        <begin position="145"/>
        <end position="155"/>
    </location>
</feature>
<feature type="domain" description="Transposase IS110-like N-terminal" evidence="2">
    <location>
        <begin position="7"/>
        <end position="131"/>
    </location>
</feature>
<evidence type="ECO:0000313" key="3">
    <source>
        <dbReference type="EMBL" id="SNX74522.1"/>
    </source>
</evidence>
<proteinExistence type="predicted"/>
<reference evidence="4" key="1">
    <citation type="submission" date="2017-08" db="EMBL/GenBank/DDBJ databases">
        <authorList>
            <person name="Varghese N."/>
            <person name="Submissions S."/>
        </authorList>
    </citation>
    <scope>NUCLEOTIDE SEQUENCE [LARGE SCALE GENOMIC DNA]</scope>
    <source>
        <strain evidence="4">JA234</strain>
    </source>
</reference>
<dbReference type="AlphaFoldDB" id="A0A285D415"/>
<dbReference type="Proteomes" id="UP000219467">
    <property type="component" value="Unassembled WGS sequence"/>
</dbReference>
<dbReference type="EMBL" id="OAOQ01000023">
    <property type="protein sequence ID" value="SNX74522.1"/>
    <property type="molecule type" value="Genomic_DNA"/>
</dbReference>
<dbReference type="InterPro" id="IPR047650">
    <property type="entry name" value="Transpos_IS110"/>
</dbReference>
<keyword evidence="4" id="KW-1185">Reference proteome</keyword>
<sequence>MTKTTYVGLDVHADTISVATADEGRDGELRFSGVIPNTADAVLRLTKRLKAAGSNPVFCYEAGPCGYGLHRLLTKLGFECAVVAPALIPRRAGNRVKTDRRDAEMLAHLWRAGELTPIWTPDEEQEAMRDLRPAGPTRILRGRRTVTSSAPSNCRRTSRHRLEGADPALPALPRPLEDGQAVAPRADRHRA</sequence>
<gene>
    <name evidence="3" type="ORF">SAMN05878503_12321</name>
</gene>
<organism evidence="3 4">
    <name type="scientific">Cereibacter ovatus</name>
    <dbReference type="NCBI Taxonomy" id="439529"/>
    <lineage>
        <taxon>Bacteria</taxon>
        <taxon>Pseudomonadati</taxon>
        <taxon>Pseudomonadota</taxon>
        <taxon>Alphaproteobacteria</taxon>
        <taxon>Rhodobacterales</taxon>
        <taxon>Paracoccaceae</taxon>
        <taxon>Cereibacter</taxon>
    </lineage>
</organism>
<evidence type="ECO:0000313" key="4">
    <source>
        <dbReference type="Proteomes" id="UP000219467"/>
    </source>
</evidence>
<dbReference type="GO" id="GO:0006313">
    <property type="term" value="P:DNA transposition"/>
    <property type="evidence" value="ECO:0007669"/>
    <property type="project" value="InterPro"/>
</dbReference>
<feature type="region of interest" description="Disordered" evidence="1">
    <location>
        <begin position="144"/>
        <end position="191"/>
    </location>
</feature>
<dbReference type="Pfam" id="PF01548">
    <property type="entry name" value="DEDD_Tnp_IS110"/>
    <property type="match status" value="1"/>
</dbReference>
<dbReference type="InterPro" id="IPR002525">
    <property type="entry name" value="Transp_IS110-like_N"/>
</dbReference>
<dbReference type="GO" id="GO:0004803">
    <property type="term" value="F:transposase activity"/>
    <property type="evidence" value="ECO:0007669"/>
    <property type="project" value="InterPro"/>
</dbReference>
<dbReference type="GO" id="GO:0003677">
    <property type="term" value="F:DNA binding"/>
    <property type="evidence" value="ECO:0007669"/>
    <property type="project" value="InterPro"/>
</dbReference>
<name>A0A285D415_9RHOB</name>
<dbReference type="PANTHER" id="PTHR33055">
    <property type="entry name" value="TRANSPOSASE FOR INSERTION SEQUENCE ELEMENT IS1111A"/>
    <property type="match status" value="1"/>
</dbReference>
<evidence type="ECO:0000259" key="2">
    <source>
        <dbReference type="Pfam" id="PF01548"/>
    </source>
</evidence>
<dbReference type="PANTHER" id="PTHR33055:SF13">
    <property type="entry name" value="TRANSPOSASE"/>
    <property type="match status" value="1"/>
</dbReference>